<dbReference type="PANTHER" id="PTHR38645:SF1">
    <property type="entry name" value="YALI0F12243P"/>
    <property type="match status" value="1"/>
</dbReference>
<evidence type="ECO:0000256" key="1">
    <source>
        <dbReference type="SAM" id="MobiDB-lite"/>
    </source>
</evidence>
<name>A0A1Y1ZII7_9PLEO</name>
<organism evidence="2 3">
    <name type="scientific">Clohesyomyces aquaticus</name>
    <dbReference type="NCBI Taxonomy" id="1231657"/>
    <lineage>
        <taxon>Eukaryota</taxon>
        <taxon>Fungi</taxon>
        <taxon>Dikarya</taxon>
        <taxon>Ascomycota</taxon>
        <taxon>Pezizomycotina</taxon>
        <taxon>Dothideomycetes</taxon>
        <taxon>Pleosporomycetidae</taxon>
        <taxon>Pleosporales</taxon>
        <taxon>Lindgomycetaceae</taxon>
        <taxon>Clohesyomyces</taxon>
    </lineage>
</organism>
<dbReference type="EMBL" id="MCFA01000078">
    <property type="protein sequence ID" value="ORY10068.1"/>
    <property type="molecule type" value="Genomic_DNA"/>
</dbReference>
<feature type="region of interest" description="Disordered" evidence="1">
    <location>
        <begin position="242"/>
        <end position="263"/>
    </location>
</feature>
<feature type="region of interest" description="Disordered" evidence="1">
    <location>
        <begin position="89"/>
        <end position="191"/>
    </location>
</feature>
<dbReference type="AlphaFoldDB" id="A0A1Y1ZII7"/>
<evidence type="ECO:0000313" key="3">
    <source>
        <dbReference type="Proteomes" id="UP000193144"/>
    </source>
</evidence>
<feature type="region of interest" description="Disordered" evidence="1">
    <location>
        <begin position="1"/>
        <end position="24"/>
    </location>
</feature>
<comment type="caution">
    <text evidence="2">The sequence shown here is derived from an EMBL/GenBank/DDBJ whole genome shotgun (WGS) entry which is preliminary data.</text>
</comment>
<proteinExistence type="predicted"/>
<protein>
    <submittedName>
        <fullName evidence="2">Uncharacterized protein</fullName>
    </submittedName>
</protein>
<accession>A0A1Y1ZII7</accession>
<feature type="compositionally biased region" description="Polar residues" evidence="1">
    <location>
        <begin position="166"/>
        <end position="176"/>
    </location>
</feature>
<gene>
    <name evidence="2" type="ORF">BCR34DRAFT_486351</name>
</gene>
<reference evidence="2 3" key="1">
    <citation type="submission" date="2016-07" db="EMBL/GenBank/DDBJ databases">
        <title>Pervasive Adenine N6-methylation of Active Genes in Fungi.</title>
        <authorList>
            <consortium name="DOE Joint Genome Institute"/>
            <person name="Mondo S.J."/>
            <person name="Dannebaum R.O."/>
            <person name="Kuo R.C."/>
            <person name="Labutti K."/>
            <person name="Haridas S."/>
            <person name="Kuo A."/>
            <person name="Salamov A."/>
            <person name="Ahrendt S.R."/>
            <person name="Lipzen A."/>
            <person name="Sullivan W."/>
            <person name="Andreopoulos W.B."/>
            <person name="Clum A."/>
            <person name="Lindquist E."/>
            <person name="Daum C."/>
            <person name="Ramamoorthy G.K."/>
            <person name="Gryganskyi A."/>
            <person name="Culley D."/>
            <person name="Magnuson J.K."/>
            <person name="James T.Y."/>
            <person name="O'Malley M.A."/>
            <person name="Stajich J.E."/>
            <person name="Spatafora J.W."/>
            <person name="Visel A."/>
            <person name="Grigoriev I.V."/>
        </authorList>
    </citation>
    <scope>NUCLEOTIDE SEQUENCE [LARGE SCALE GENOMIC DNA]</scope>
    <source>
        <strain evidence="2 3">CBS 115471</strain>
    </source>
</reference>
<dbReference type="PANTHER" id="PTHR38645">
    <property type="entry name" value="CHROMOSOME 9, WHOLE GENOME SHOTGUN SEQUENCE"/>
    <property type="match status" value="1"/>
</dbReference>
<feature type="compositionally biased region" description="Polar residues" evidence="1">
    <location>
        <begin position="115"/>
        <end position="124"/>
    </location>
</feature>
<keyword evidence="3" id="KW-1185">Reference proteome</keyword>
<feature type="compositionally biased region" description="Low complexity" evidence="1">
    <location>
        <begin position="151"/>
        <end position="161"/>
    </location>
</feature>
<sequence>MDSMRSLNKSLPRATKLKQTPPPDLLQTFRDAALTVTNLYKAAVADAENSHAEGYQKALDDLLAFLDKENLGVVDGEGRRIRQWAAERVDKTATSANQSTSDSDEDIAEEKRARSSSPVLGRNSSPEDVRSSDPPHADATHRSDSAPPPVQVQTEPPTVDVEMAPPQTTFQFNSSHPYPASANAANDSAGPDFSAAARRAFASPRRSLARSSSRNLQRSAASNSFALGNGAGQKRKLMNEFFNIDNFHDRRDGNAGGKRGRMS</sequence>
<dbReference type="OrthoDB" id="21418at2759"/>
<evidence type="ECO:0000313" key="2">
    <source>
        <dbReference type="EMBL" id="ORY10068.1"/>
    </source>
</evidence>
<feature type="compositionally biased region" description="Polar residues" evidence="1">
    <location>
        <begin position="92"/>
        <end position="101"/>
    </location>
</feature>
<feature type="compositionally biased region" description="Basic and acidic residues" evidence="1">
    <location>
        <begin position="125"/>
        <end position="144"/>
    </location>
</feature>
<dbReference type="Proteomes" id="UP000193144">
    <property type="component" value="Unassembled WGS sequence"/>
</dbReference>